<feature type="non-terminal residue" evidence="13">
    <location>
        <position position="1"/>
    </location>
</feature>
<feature type="domain" description="Amino acid transporter transmembrane" evidence="12">
    <location>
        <begin position="13"/>
        <end position="437"/>
    </location>
</feature>
<evidence type="ECO:0000256" key="10">
    <source>
        <dbReference type="ARBA" id="ARBA00041723"/>
    </source>
</evidence>
<reference evidence="13" key="1">
    <citation type="submission" date="2023-03" db="EMBL/GenBank/DDBJ databases">
        <authorList>
            <person name="Steffen K."/>
            <person name="Cardenas P."/>
        </authorList>
    </citation>
    <scope>NUCLEOTIDE SEQUENCE</scope>
</reference>
<feature type="transmembrane region" description="Helical" evidence="11">
    <location>
        <begin position="165"/>
        <end position="185"/>
    </location>
</feature>
<feature type="transmembrane region" description="Helical" evidence="11">
    <location>
        <begin position="291"/>
        <end position="311"/>
    </location>
</feature>
<feature type="transmembrane region" description="Helical" evidence="11">
    <location>
        <begin position="205"/>
        <end position="225"/>
    </location>
</feature>
<feature type="transmembrane region" description="Helical" evidence="11">
    <location>
        <begin position="376"/>
        <end position="395"/>
    </location>
</feature>
<dbReference type="PANTHER" id="PTHR22950">
    <property type="entry name" value="AMINO ACID TRANSPORTER"/>
    <property type="match status" value="1"/>
</dbReference>
<feature type="transmembrane region" description="Helical" evidence="11">
    <location>
        <begin position="48"/>
        <end position="70"/>
    </location>
</feature>
<name>A0AA35X9M1_GEOBA</name>
<dbReference type="InterPro" id="IPR013057">
    <property type="entry name" value="AA_transpt_TM"/>
</dbReference>
<dbReference type="Proteomes" id="UP001174909">
    <property type="component" value="Unassembled WGS sequence"/>
</dbReference>
<keyword evidence="4 11" id="KW-0812">Transmembrane</keyword>
<proteinExistence type="inferred from homology"/>
<dbReference type="AlphaFoldDB" id="A0AA35X9M1"/>
<accession>A0AA35X9M1</accession>
<evidence type="ECO:0000256" key="11">
    <source>
        <dbReference type="SAM" id="Phobius"/>
    </source>
</evidence>
<evidence type="ECO:0000256" key="1">
    <source>
        <dbReference type="ARBA" id="ARBA00004141"/>
    </source>
</evidence>
<keyword evidence="5" id="KW-0029">Amino-acid transport</keyword>
<evidence type="ECO:0000256" key="4">
    <source>
        <dbReference type="ARBA" id="ARBA00022692"/>
    </source>
</evidence>
<protein>
    <recommendedName>
        <fullName evidence="9">Putative sodium-coupled neutral amino acid transporter 11</fullName>
    </recommendedName>
    <alternativeName>
        <fullName evidence="10">Solute carrier family 38 member 11</fullName>
    </alternativeName>
</protein>
<keyword evidence="14" id="KW-1185">Reference proteome</keyword>
<dbReference type="GO" id="GO:0015179">
    <property type="term" value="F:L-amino acid transmembrane transporter activity"/>
    <property type="evidence" value="ECO:0007669"/>
    <property type="project" value="TreeGrafter"/>
</dbReference>
<dbReference type="EMBL" id="CASHTH010003786">
    <property type="protein sequence ID" value="CAI8049374.1"/>
    <property type="molecule type" value="Genomic_DNA"/>
</dbReference>
<keyword evidence="3" id="KW-0813">Transport</keyword>
<sequence>EEEERGRAGRKKQSSILGASFNFTNSIIGAGIIGIPAAIRLAGFVPGVILLVLVAVITDYTVLLLIKNGIISNKFSYQEMITEAFGRPGFWVLTITQLLFPFLATAGYVVIVGDTFSRIIEEFFVVAGTEPLAWVINTSVIKTATIILIMLPLSLLRNIAMLEKFSALAVLFVTVIVLFTVAKAATYYCSVRCFLPSCCDTPISIWVINTHFIESVGIMAFAFVCHHNTYLIYGSLLRRSYTRFSAVSHMSVSGSAVFCTVLGLAGFLSFMNATKGDLLNNYCVDDWVATVARFLYACVIMLTFPIEIFVCREVLEIVLSRLPYRVISWVRQGRVKRALSRFLFSPRHSSLPRHVILTLVLVLFSLGVGLTTDDLSIVLGFNGCLMATPMAFILPTASYLRLTRGGRSHWYSRDRLIAWAVMVFGVIVMVIGTALSIEQAVQSFSHRGTSRLAYCPDTSSAHQSLSTCCSLIDSTVNLTLHVPLCDCSSFCHNSSILTSPDLYC</sequence>
<dbReference type="PANTHER" id="PTHR22950:SF458">
    <property type="entry name" value="SODIUM-COUPLED NEUTRAL AMINO ACID TRANSPORTER 11-RELATED"/>
    <property type="match status" value="1"/>
</dbReference>
<dbReference type="GO" id="GO:0016020">
    <property type="term" value="C:membrane"/>
    <property type="evidence" value="ECO:0007669"/>
    <property type="project" value="UniProtKB-SubCell"/>
</dbReference>
<evidence type="ECO:0000313" key="13">
    <source>
        <dbReference type="EMBL" id="CAI8049374.1"/>
    </source>
</evidence>
<evidence type="ECO:0000256" key="9">
    <source>
        <dbReference type="ARBA" id="ARBA00040814"/>
    </source>
</evidence>
<organism evidence="13 14">
    <name type="scientific">Geodia barretti</name>
    <name type="common">Barrett's horny sponge</name>
    <dbReference type="NCBI Taxonomy" id="519541"/>
    <lineage>
        <taxon>Eukaryota</taxon>
        <taxon>Metazoa</taxon>
        <taxon>Porifera</taxon>
        <taxon>Demospongiae</taxon>
        <taxon>Heteroscleromorpha</taxon>
        <taxon>Tetractinellida</taxon>
        <taxon>Astrophorina</taxon>
        <taxon>Geodiidae</taxon>
        <taxon>Geodia</taxon>
    </lineage>
</organism>
<evidence type="ECO:0000256" key="2">
    <source>
        <dbReference type="ARBA" id="ARBA00008066"/>
    </source>
</evidence>
<evidence type="ECO:0000256" key="5">
    <source>
        <dbReference type="ARBA" id="ARBA00022970"/>
    </source>
</evidence>
<evidence type="ECO:0000256" key="6">
    <source>
        <dbReference type="ARBA" id="ARBA00022989"/>
    </source>
</evidence>
<gene>
    <name evidence="13" type="ORF">GBAR_LOCUS27196</name>
</gene>
<feature type="transmembrane region" description="Helical" evidence="11">
    <location>
        <begin position="90"/>
        <end position="111"/>
    </location>
</feature>
<keyword evidence="6 11" id="KW-1133">Transmembrane helix</keyword>
<feature type="transmembrane region" description="Helical" evidence="11">
    <location>
        <begin position="351"/>
        <end position="370"/>
    </location>
</feature>
<feature type="transmembrane region" description="Helical" evidence="11">
    <location>
        <begin position="416"/>
        <end position="437"/>
    </location>
</feature>
<comment type="similarity">
    <text evidence="2">Belongs to the amino acid/polyamine transporter 2 family.</text>
</comment>
<evidence type="ECO:0000259" key="12">
    <source>
        <dbReference type="Pfam" id="PF01490"/>
    </source>
</evidence>
<evidence type="ECO:0000256" key="8">
    <source>
        <dbReference type="ARBA" id="ARBA00037101"/>
    </source>
</evidence>
<dbReference type="Pfam" id="PF01490">
    <property type="entry name" value="Aa_trans"/>
    <property type="match status" value="1"/>
</dbReference>
<feature type="transmembrane region" description="Helical" evidence="11">
    <location>
        <begin position="21"/>
        <end position="42"/>
    </location>
</feature>
<comment type="subcellular location">
    <subcellularLocation>
        <location evidence="1">Membrane</location>
        <topology evidence="1">Multi-pass membrane protein</topology>
    </subcellularLocation>
</comment>
<evidence type="ECO:0000313" key="14">
    <source>
        <dbReference type="Proteomes" id="UP001174909"/>
    </source>
</evidence>
<comment type="caution">
    <text evidence="13">The sequence shown here is derived from an EMBL/GenBank/DDBJ whole genome shotgun (WGS) entry which is preliminary data.</text>
</comment>
<evidence type="ECO:0000256" key="3">
    <source>
        <dbReference type="ARBA" id="ARBA00022448"/>
    </source>
</evidence>
<feature type="transmembrane region" description="Helical" evidence="11">
    <location>
        <begin position="131"/>
        <end position="153"/>
    </location>
</feature>
<keyword evidence="7 11" id="KW-0472">Membrane</keyword>
<feature type="transmembrane region" description="Helical" evidence="11">
    <location>
        <begin position="246"/>
        <end position="271"/>
    </location>
</feature>
<comment type="function">
    <text evidence="8">Putative sodium-dependent amino acid/proton antiporter.</text>
</comment>
<evidence type="ECO:0000256" key="7">
    <source>
        <dbReference type="ARBA" id="ARBA00023136"/>
    </source>
</evidence>